<proteinExistence type="predicted"/>
<dbReference type="EMBL" id="FNIC01000004">
    <property type="protein sequence ID" value="SDN70790.1"/>
    <property type="molecule type" value="Genomic_DNA"/>
</dbReference>
<dbReference type="OrthoDB" id="9800258at2"/>
<reference evidence="1 2" key="1">
    <citation type="submission" date="2016-10" db="EMBL/GenBank/DDBJ databases">
        <authorList>
            <person name="de Groot N.N."/>
        </authorList>
    </citation>
    <scope>NUCLEOTIDE SEQUENCE [LARGE SCALE GENOMIC DNA]</scope>
    <source>
        <strain evidence="1 2">CGMCC 1.11147</strain>
    </source>
</reference>
<dbReference type="RefSeq" id="WP_091025242.1">
    <property type="nucleotide sequence ID" value="NZ_BKAE01000013.1"/>
</dbReference>
<dbReference type="NCBIfam" id="TIGR02683">
    <property type="entry name" value="upstrm_HI1419"/>
    <property type="match status" value="1"/>
</dbReference>
<sequence>MTTRVIKTNHFDRWFRQLKDIRAAGRIQMRLDRLSAGNPGDVRPVGGGISELRIDYGPGYRVYYQQKGDVLIVLLYGGDKSTQAKDITRARELAEEWTDNDQD</sequence>
<dbReference type="PANTHER" id="PTHR41791">
    <property type="entry name" value="SSL7039 PROTEIN"/>
    <property type="match status" value="1"/>
</dbReference>
<dbReference type="PIRSF" id="PIRSF028744">
    <property type="entry name" value="Addict_mod_HI1419"/>
    <property type="match status" value="1"/>
</dbReference>
<dbReference type="STRING" id="1005944.SAMN05192576_2601"/>
<dbReference type="AlphaFoldDB" id="A0A1H0DKV7"/>
<dbReference type="Proteomes" id="UP000199004">
    <property type="component" value="Unassembled WGS sequence"/>
</dbReference>
<dbReference type="PANTHER" id="PTHR41791:SF1">
    <property type="entry name" value="SSL7039 PROTEIN"/>
    <property type="match status" value="1"/>
</dbReference>
<protein>
    <submittedName>
        <fullName evidence="1">Putative addiction module killer protein</fullName>
    </submittedName>
</protein>
<dbReference type="Pfam" id="PF05973">
    <property type="entry name" value="Gp49"/>
    <property type="match status" value="1"/>
</dbReference>
<gene>
    <name evidence="1" type="ORF">SAMN05192576_2601</name>
</gene>
<dbReference type="InterPro" id="IPR009241">
    <property type="entry name" value="HigB-like"/>
</dbReference>
<name>A0A1H0DKV7_9ACTN</name>
<accession>A0A1H0DKV7</accession>
<evidence type="ECO:0000313" key="1">
    <source>
        <dbReference type="EMBL" id="SDN70790.1"/>
    </source>
</evidence>
<keyword evidence="2" id="KW-1185">Reference proteome</keyword>
<evidence type="ECO:0000313" key="2">
    <source>
        <dbReference type="Proteomes" id="UP000199004"/>
    </source>
</evidence>
<organism evidence="1 2">
    <name type="scientific">Nocardioides szechwanensis</name>
    <dbReference type="NCBI Taxonomy" id="1005944"/>
    <lineage>
        <taxon>Bacteria</taxon>
        <taxon>Bacillati</taxon>
        <taxon>Actinomycetota</taxon>
        <taxon>Actinomycetes</taxon>
        <taxon>Propionibacteriales</taxon>
        <taxon>Nocardioidaceae</taxon>
        <taxon>Nocardioides</taxon>
    </lineage>
</organism>
<dbReference type="InterPro" id="IPR014056">
    <property type="entry name" value="TypeIITA-like_toxin_pred"/>
</dbReference>